<dbReference type="Proteomes" id="UP001221142">
    <property type="component" value="Unassembled WGS sequence"/>
</dbReference>
<name>A0AAD7BFD2_9AGAR</name>
<dbReference type="AlphaFoldDB" id="A0AAD7BFD2"/>
<proteinExistence type="predicted"/>
<keyword evidence="2" id="KW-1185">Reference proteome</keyword>
<evidence type="ECO:0000313" key="1">
    <source>
        <dbReference type="EMBL" id="KAJ7619373.1"/>
    </source>
</evidence>
<comment type="caution">
    <text evidence="1">The sequence shown here is derived from an EMBL/GenBank/DDBJ whole genome shotgun (WGS) entry which is preliminary data.</text>
</comment>
<evidence type="ECO:0000313" key="2">
    <source>
        <dbReference type="Proteomes" id="UP001221142"/>
    </source>
</evidence>
<organism evidence="1 2">
    <name type="scientific">Roridomyces roridus</name>
    <dbReference type="NCBI Taxonomy" id="1738132"/>
    <lineage>
        <taxon>Eukaryota</taxon>
        <taxon>Fungi</taxon>
        <taxon>Dikarya</taxon>
        <taxon>Basidiomycota</taxon>
        <taxon>Agaricomycotina</taxon>
        <taxon>Agaricomycetes</taxon>
        <taxon>Agaricomycetidae</taxon>
        <taxon>Agaricales</taxon>
        <taxon>Marasmiineae</taxon>
        <taxon>Mycenaceae</taxon>
        <taxon>Roridomyces</taxon>
    </lineage>
</organism>
<protein>
    <submittedName>
        <fullName evidence="1">Uncharacterized protein</fullName>
    </submittedName>
</protein>
<sequence length="170" mass="19348">MMQDFFGDLPTHLRAVDRAQAIFLDQAAVHATYYLLQITVVQICVCSSAPPWHALRWAWIILLERVWIPTFHAYQLSACPVDIRLDLAYEALFKALWELLQELKYLDRLHTNTDSQPGPVDQSVFWPGTSIEQLFSETSGTEVDLNLTDVDAQIMSRLWLAAPSANLMSV</sequence>
<reference evidence="1" key="1">
    <citation type="submission" date="2023-03" db="EMBL/GenBank/DDBJ databases">
        <title>Massive genome expansion in bonnet fungi (Mycena s.s.) driven by repeated elements and novel gene families across ecological guilds.</title>
        <authorList>
            <consortium name="Lawrence Berkeley National Laboratory"/>
            <person name="Harder C.B."/>
            <person name="Miyauchi S."/>
            <person name="Viragh M."/>
            <person name="Kuo A."/>
            <person name="Thoen E."/>
            <person name="Andreopoulos B."/>
            <person name="Lu D."/>
            <person name="Skrede I."/>
            <person name="Drula E."/>
            <person name="Henrissat B."/>
            <person name="Morin E."/>
            <person name="Kohler A."/>
            <person name="Barry K."/>
            <person name="LaButti K."/>
            <person name="Morin E."/>
            <person name="Salamov A."/>
            <person name="Lipzen A."/>
            <person name="Mereny Z."/>
            <person name="Hegedus B."/>
            <person name="Baldrian P."/>
            <person name="Stursova M."/>
            <person name="Weitz H."/>
            <person name="Taylor A."/>
            <person name="Grigoriev I.V."/>
            <person name="Nagy L.G."/>
            <person name="Martin F."/>
            <person name="Kauserud H."/>
        </authorList>
    </citation>
    <scope>NUCLEOTIDE SEQUENCE</scope>
    <source>
        <strain evidence="1">9284</strain>
    </source>
</reference>
<dbReference type="EMBL" id="JARKIF010000018">
    <property type="protein sequence ID" value="KAJ7619373.1"/>
    <property type="molecule type" value="Genomic_DNA"/>
</dbReference>
<accession>A0AAD7BFD2</accession>
<gene>
    <name evidence="1" type="ORF">FB45DRAFT_871574</name>
</gene>